<dbReference type="PANTHER" id="PTHR11361:SF21">
    <property type="entry name" value="MUTS PROTEIN HOMOLOG 4"/>
    <property type="match status" value="1"/>
</dbReference>
<sequence length="283" mass="31313">VGLAAFDLRTAALHLSQFIETSHSYQNTKTLLHYYDPTDIIVPQVKMAADGMVGVSTVVDSSYSLSNKVIMARGCFDDTKGAMMVKNLAVEEPSALILDTYHKQYYLCLAAAAATIKWVESEKGLSITNHSVLVTFNGSFDHMSIDTTSVQNLELIEPLASIPGLPSNKRSSLFRMLNSTKTTGGSRLLRANLLQPLKDIETVSARLDCLDELTSNEKLFFGLFQVLQKIPKDIDRVLCHFCFKSKKLSVESSRYTSVRRSQMVVASIILLKEALEALPLLSK</sequence>
<feature type="non-terminal residue" evidence="3">
    <location>
        <position position="1"/>
    </location>
</feature>
<gene>
    <name evidence="3" type="ORF">KI387_012797</name>
</gene>
<dbReference type="Gene3D" id="1.10.1420.10">
    <property type="match status" value="1"/>
</dbReference>
<feature type="domain" description="DNA mismatch repair protein MutS core" evidence="2">
    <location>
        <begin position="149"/>
        <end position="280"/>
    </location>
</feature>
<dbReference type="Proteomes" id="UP000824469">
    <property type="component" value="Unassembled WGS sequence"/>
</dbReference>
<evidence type="ECO:0000256" key="1">
    <source>
        <dbReference type="ARBA" id="ARBA00006271"/>
    </source>
</evidence>
<organism evidence="3 4">
    <name type="scientific">Taxus chinensis</name>
    <name type="common">Chinese yew</name>
    <name type="synonym">Taxus wallichiana var. chinensis</name>
    <dbReference type="NCBI Taxonomy" id="29808"/>
    <lineage>
        <taxon>Eukaryota</taxon>
        <taxon>Viridiplantae</taxon>
        <taxon>Streptophyta</taxon>
        <taxon>Embryophyta</taxon>
        <taxon>Tracheophyta</taxon>
        <taxon>Spermatophyta</taxon>
        <taxon>Pinopsida</taxon>
        <taxon>Pinidae</taxon>
        <taxon>Conifers II</taxon>
        <taxon>Cupressales</taxon>
        <taxon>Taxaceae</taxon>
        <taxon>Taxus</taxon>
    </lineage>
</organism>
<dbReference type="InterPro" id="IPR036187">
    <property type="entry name" value="DNA_mismatch_repair_MutS_sf"/>
</dbReference>
<name>A0AA38CRE5_TAXCH</name>
<dbReference type="EMBL" id="JAHRHJ020000009">
    <property type="protein sequence ID" value="KAH9301214.1"/>
    <property type="molecule type" value="Genomic_DNA"/>
</dbReference>
<dbReference type="Gene3D" id="3.30.420.110">
    <property type="entry name" value="MutS, connector domain"/>
    <property type="match status" value="1"/>
</dbReference>
<dbReference type="InterPro" id="IPR045076">
    <property type="entry name" value="MutS"/>
</dbReference>
<dbReference type="GO" id="GO:0140664">
    <property type="term" value="F:ATP-dependent DNA damage sensor activity"/>
    <property type="evidence" value="ECO:0007669"/>
    <property type="project" value="InterPro"/>
</dbReference>
<dbReference type="GO" id="GO:0006298">
    <property type="term" value="P:mismatch repair"/>
    <property type="evidence" value="ECO:0007669"/>
    <property type="project" value="InterPro"/>
</dbReference>
<evidence type="ECO:0000313" key="4">
    <source>
        <dbReference type="Proteomes" id="UP000824469"/>
    </source>
</evidence>
<evidence type="ECO:0000313" key="3">
    <source>
        <dbReference type="EMBL" id="KAH9301214.1"/>
    </source>
</evidence>
<dbReference type="GO" id="GO:0005524">
    <property type="term" value="F:ATP binding"/>
    <property type="evidence" value="ECO:0007669"/>
    <property type="project" value="InterPro"/>
</dbReference>
<proteinExistence type="inferred from homology"/>
<dbReference type="GO" id="GO:0005634">
    <property type="term" value="C:nucleus"/>
    <property type="evidence" value="ECO:0007669"/>
    <property type="project" value="TreeGrafter"/>
</dbReference>
<dbReference type="GO" id="GO:0007131">
    <property type="term" value="P:reciprocal meiotic recombination"/>
    <property type="evidence" value="ECO:0007669"/>
    <property type="project" value="TreeGrafter"/>
</dbReference>
<keyword evidence="4" id="KW-1185">Reference proteome</keyword>
<protein>
    <recommendedName>
        <fullName evidence="2">DNA mismatch repair protein MutS core domain-containing protein</fullName>
    </recommendedName>
</protein>
<dbReference type="Pfam" id="PF05192">
    <property type="entry name" value="MutS_III"/>
    <property type="match status" value="1"/>
</dbReference>
<dbReference type="SUPFAM" id="SSF48334">
    <property type="entry name" value="DNA repair protein MutS, domain III"/>
    <property type="match status" value="1"/>
</dbReference>
<dbReference type="GO" id="GO:0030983">
    <property type="term" value="F:mismatched DNA binding"/>
    <property type="evidence" value="ECO:0007669"/>
    <property type="project" value="InterPro"/>
</dbReference>
<reference evidence="3 4" key="1">
    <citation type="journal article" date="2021" name="Nat. Plants">
        <title>The Taxus genome provides insights into paclitaxel biosynthesis.</title>
        <authorList>
            <person name="Xiong X."/>
            <person name="Gou J."/>
            <person name="Liao Q."/>
            <person name="Li Y."/>
            <person name="Zhou Q."/>
            <person name="Bi G."/>
            <person name="Li C."/>
            <person name="Du R."/>
            <person name="Wang X."/>
            <person name="Sun T."/>
            <person name="Guo L."/>
            <person name="Liang H."/>
            <person name="Lu P."/>
            <person name="Wu Y."/>
            <person name="Zhang Z."/>
            <person name="Ro D.K."/>
            <person name="Shang Y."/>
            <person name="Huang S."/>
            <person name="Yan J."/>
        </authorList>
    </citation>
    <scope>NUCLEOTIDE SEQUENCE [LARGE SCALE GENOMIC DNA]</scope>
    <source>
        <strain evidence="3">Ta-2019</strain>
    </source>
</reference>
<dbReference type="InterPro" id="IPR036678">
    <property type="entry name" value="MutS_con_dom_sf"/>
</dbReference>
<dbReference type="PANTHER" id="PTHR11361">
    <property type="entry name" value="DNA MISMATCH REPAIR PROTEIN MUTS FAMILY MEMBER"/>
    <property type="match status" value="1"/>
</dbReference>
<dbReference type="InterPro" id="IPR007696">
    <property type="entry name" value="DNA_mismatch_repair_MutS_core"/>
</dbReference>
<accession>A0AA38CRE5</accession>
<evidence type="ECO:0000259" key="2">
    <source>
        <dbReference type="Pfam" id="PF05192"/>
    </source>
</evidence>
<comment type="caution">
    <text evidence="3">The sequence shown here is derived from an EMBL/GenBank/DDBJ whole genome shotgun (WGS) entry which is preliminary data.</text>
</comment>
<feature type="non-terminal residue" evidence="3">
    <location>
        <position position="283"/>
    </location>
</feature>
<comment type="similarity">
    <text evidence="1">Belongs to the DNA mismatch repair MutS family.</text>
</comment>
<dbReference type="AlphaFoldDB" id="A0AA38CRE5"/>